<dbReference type="PANTHER" id="PTHR33101:SF2">
    <property type="entry name" value="ROP GUANINE NUCLEOTIDE EXCHANGE FACTOR 14"/>
    <property type="match status" value="1"/>
</dbReference>
<dbReference type="PROSITE" id="PS51334">
    <property type="entry name" value="PRONE"/>
    <property type="match status" value="1"/>
</dbReference>
<keyword evidence="1 2" id="KW-0344">Guanine-nucleotide releasing factor</keyword>
<name>A0AAD8M6H4_9APIA</name>
<keyword evidence="5" id="KW-1185">Reference proteome</keyword>
<dbReference type="PANTHER" id="PTHR33101">
    <property type="entry name" value="ROP GUANINE NUCLEOTIDE EXCHANGE FACTOR 1"/>
    <property type="match status" value="1"/>
</dbReference>
<sequence length="299" mass="34366">MWTITWHQRLFFVDWAAYVAPPYIIDIYSIDHKTNIQSYEHDGGTSRGDGDGCLTDSVDEEYSSCSSSNNASGSFSSHWTSTKSKRDEKLHDEWRLSDSPQKIYVKEKQAYKVENLDVGMLKQKFAKLLLGDDITGGRTGVSSALALSNAITNLAALVFGELWKLEPLSEERKNKWRKEMDWLLYPTNYMIELVPATQHSIDGQTLEIMTPKARADIHMNLPALQKLDSMLIVRRLLFTIKNTWTKLQLILCIWNLQETLDSMIDTEFWYVEGISRAEGKSCRTGQSNRWWLQSAHQCK</sequence>
<dbReference type="Gene3D" id="1.20.58.2010">
    <property type="entry name" value="PRONE domain, subdomain 1"/>
    <property type="match status" value="1"/>
</dbReference>
<gene>
    <name evidence="4" type="ORF">POM88_045918</name>
</gene>
<comment type="caution">
    <text evidence="4">The sequence shown here is derived from an EMBL/GenBank/DDBJ whole genome shotgun (WGS) entry which is preliminary data.</text>
</comment>
<dbReference type="InterPro" id="IPR038937">
    <property type="entry name" value="RopGEF"/>
</dbReference>
<evidence type="ECO:0000313" key="4">
    <source>
        <dbReference type="EMBL" id="KAK1361444.1"/>
    </source>
</evidence>
<evidence type="ECO:0000259" key="3">
    <source>
        <dbReference type="PROSITE" id="PS51334"/>
    </source>
</evidence>
<reference evidence="4" key="2">
    <citation type="submission" date="2023-05" db="EMBL/GenBank/DDBJ databases">
        <authorList>
            <person name="Schelkunov M.I."/>
        </authorList>
    </citation>
    <scope>NUCLEOTIDE SEQUENCE</scope>
    <source>
        <strain evidence="4">Hsosn_3</strain>
        <tissue evidence="4">Leaf</tissue>
    </source>
</reference>
<dbReference type="EMBL" id="JAUIZM010000010">
    <property type="protein sequence ID" value="KAK1361444.1"/>
    <property type="molecule type" value="Genomic_DNA"/>
</dbReference>
<accession>A0AAD8M6H4</accession>
<dbReference type="GO" id="GO:0005085">
    <property type="term" value="F:guanyl-nucleotide exchange factor activity"/>
    <property type="evidence" value="ECO:0007669"/>
    <property type="project" value="UniProtKB-UniRule"/>
</dbReference>
<proteinExistence type="predicted"/>
<evidence type="ECO:0000256" key="2">
    <source>
        <dbReference type="PROSITE-ProRule" id="PRU00663"/>
    </source>
</evidence>
<dbReference type="Pfam" id="PF03759">
    <property type="entry name" value="PRONE"/>
    <property type="match status" value="1"/>
</dbReference>
<reference evidence="4" key="1">
    <citation type="submission" date="2023-02" db="EMBL/GenBank/DDBJ databases">
        <title>Genome of toxic invasive species Heracleum sosnowskyi carries increased number of genes despite the absence of recent whole-genome duplications.</title>
        <authorList>
            <person name="Schelkunov M."/>
            <person name="Shtratnikova V."/>
            <person name="Makarenko M."/>
            <person name="Klepikova A."/>
            <person name="Omelchenko D."/>
            <person name="Novikova G."/>
            <person name="Obukhova E."/>
            <person name="Bogdanov V."/>
            <person name="Penin A."/>
            <person name="Logacheva M."/>
        </authorList>
    </citation>
    <scope>NUCLEOTIDE SEQUENCE</scope>
    <source>
        <strain evidence="4">Hsosn_3</strain>
        <tissue evidence="4">Leaf</tissue>
    </source>
</reference>
<evidence type="ECO:0000313" key="5">
    <source>
        <dbReference type="Proteomes" id="UP001237642"/>
    </source>
</evidence>
<organism evidence="4 5">
    <name type="scientific">Heracleum sosnowskyi</name>
    <dbReference type="NCBI Taxonomy" id="360622"/>
    <lineage>
        <taxon>Eukaryota</taxon>
        <taxon>Viridiplantae</taxon>
        <taxon>Streptophyta</taxon>
        <taxon>Embryophyta</taxon>
        <taxon>Tracheophyta</taxon>
        <taxon>Spermatophyta</taxon>
        <taxon>Magnoliopsida</taxon>
        <taxon>eudicotyledons</taxon>
        <taxon>Gunneridae</taxon>
        <taxon>Pentapetalae</taxon>
        <taxon>asterids</taxon>
        <taxon>campanulids</taxon>
        <taxon>Apiales</taxon>
        <taxon>Apiaceae</taxon>
        <taxon>Apioideae</taxon>
        <taxon>apioid superclade</taxon>
        <taxon>Tordylieae</taxon>
        <taxon>Tordyliinae</taxon>
        <taxon>Heracleum</taxon>
    </lineage>
</organism>
<evidence type="ECO:0000256" key="1">
    <source>
        <dbReference type="ARBA" id="ARBA00022658"/>
    </source>
</evidence>
<protein>
    <submittedName>
        <fullName evidence="4">Rop guanine nucleotide exchange factor 14</fullName>
    </submittedName>
</protein>
<dbReference type="Proteomes" id="UP001237642">
    <property type="component" value="Unassembled WGS sequence"/>
</dbReference>
<dbReference type="InterPro" id="IPR005512">
    <property type="entry name" value="PRONE_dom"/>
</dbReference>
<dbReference type="AlphaFoldDB" id="A0AAD8M6H4"/>
<feature type="domain" description="PRONE" evidence="3">
    <location>
        <begin position="108"/>
        <end position="299"/>
    </location>
</feature>